<dbReference type="EMBL" id="KT007045">
    <property type="protein sequence ID" value="AKQ04587.1"/>
    <property type="molecule type" value="Genomic_DNA"/>
</dbReference>
<proteinExistence type="predicted"/>
<dbReference type="InterPro" id="IPR050261">
    <property type="entry name" value="FrsA_esterase"/>
</dbReference>
<dbReference type="Gene3D" id="3.40.50.1820">
    <property type="entry name" value="alpha/beta hydrolase"/>
    <property type="match status" value="1"/>
</dbReference>
<reference evidence="2" key="1">
    <citation type="journal article" date="2015" name="ISME J.">
        <title>Aquifer environment selects for microbial species cohorts in sediment and groundwater.</title>
        <authorList>
            <person name="Hug L.A."/>
            <person name="Thomas B.C."/>
            <person name="Brown C.T."/>
            <person name="Frischkorn K.R."/>
            <person name="Williams K.H."/>
            <person name="Tringe S.G."/>
            <person name="Banfield J.F."/>
        </authorList>
    </citation>
    <scope>NUCLEOTIDE SEQUENCE</scope>
</reference>
<dbReference type="SUPFAM" id="SSF53474">
    <property type="entry name" value="alpha/beta-Hydrolases"/>
    <property type="match status" value="1"/>
</dbReference>
<accession>A0A0H4TDG6</accession>
<sequence>MTTLSNIWFGATQPIRAVARAFVFFIKVFPMLPSRLIDRVTTKPVIEKVSYPSRTGMVEGEVYRPPSDGPHPAMVVCLGVVPFGVEHPQVPVLGKALARAGFVGLLYWSPTMRDFRLDPEDVENIALAYDWMIHQPYIDANRSGLLGTCVGGAFAIMASATALVRERVAFVSGYAPYSSMWTFARDIASASRLNGEVRETWQVDQLTRRVFVQSLTAWLPPTEADLIRGAVAEDGSPLTPQELSADGQAVYALLTLPDPQEAEEALQLLPSGMREKLTALSPMTYIHDVHAPLFVHLHDVGDQVIPVGESRRLQAALKGRSGMHYTEMNFSHLDPVKGKLPFFKLLREFWKFFTAVYPIFWQACGKTKVG</sequence>
<evidence type="ECO:0000256" key="1">
    <source>
        <dbReference type="ARBA" id="ARBA00022801"/>
    </source>
</evidence>
<evidence type="ECO:0008006" key="3">
    <source>
        <dbReference type="Google" id="ProtNLM"/>
    </source>
</evidence>
<dbReference type="PANTHER" id="PTHR22946:SF9">
    <property type="entry name" value="POLYKETIDE TRANSFERASE AF380"/>
    <property type="match status" value="1"/>
</dbReference>
<dbReference type="AlphaFoldDB" id="A0A0H4TDG6"/>
<protein>
    <recommendedName>
        <fullName evidence="3">Dienelactone hydrolase domain-containing protein</fullName>
    </recommendedName>
</protein>
<name>A0A0H4TDG6_9CHLR</name>
<keyword evidence="1" id="KW-0378">Hydrolase</keyword>
<dbReference type="InterPro" id="IPR029058">
    <property type="entry name" value="AB_hydrolase_fold"/>
</dbReference>
<dbReference type="PANTHER" id="PTHR22946">
    <property type="entry name" value="DIENELACTONE HYDROLASE DOMAIN-CONTAINING PROTEIN-RELATED"/>
    <property type="match status" value="1"/>
</dbReference>
<organism evidence="2">
    <name type="scientific">uncultured Chloroflexi bacterium Rifle_16ft_4_minimus_640</name>
    <dbReference type="NCBI Taxonomy" id="1665080"/>
    <lineage>
        <taxon>Bacteria</taxon>
        <taxon>Bacillati</taxon>
        <taxon>Chloroflexota</taxon>
        <taxon>environmental samples</taxon>
    </lineage>
</organism>
<dbReference type="GO" id="GO:0052689">
    <property type="term" value="F:carboxylic ester hydrolase activity"/>
    <property type="evidence" value="ECO:0007669"/>
    <property type="project" value="UniProtKB-ARBA"/>
</dbReference>
<evidence type="ECO:0000313" key="2">
    <source>
        <dbReference type="EMBL" id="AKQ04587.1"/>
    </source>
</evidence>